<keyword evidence="5" id="KW-1133">Transmembrane helix</keyword>
<comment type="subcellular location">
    <subcellularLocation>
        <location evidence="1">Membrane</location>
        <topology evidence="1">Single-pass type I membrane protein</topology>
    </subcellularLocation>
</comment>
<keyword evidence="3" id="KW-0812">Transmembrane</keyword>
<protein>
    <recommendedName>
        <fullName evidence="9">GOLD domain-containing protein</fullName>
    </recommendedName>
</protein>
<comment type="caution">
    <text evidence="10">The sequence shown here is derived from an EMBL/GenBank/DDBJ whole genome shotgun (WGS) entry which is preliminary data.</text>
</comment>
<dbReference type="InterPro" id="IPR009038">
    <property type="entry name" value="GOLD_dom"/>
</dbReference>
<evidence type="ECO:0000256" key="7">
    <source>
        <dbReference type="SAM" id="MobiDB-lite"/>
    </source>
</evidence>
<accession>A0A9W7GJX2</accession>
<dbReference type="SMART" id="SM01190">
    <property type="entry name" value="EMP24_GP25L"/>
    <property type="match status" value="1"/>
</dbReference>
<keyword evidence="11" id="KW-1185">Reference proteome</keyword>
<dbReference type="Pfam" id="PF01105">
    <property type="entry name" value="EMP24_GP25L"/>
    <property type="match status" value="1"/>
</dbReference>
<dbReference type="GO" id="GO:0016020">
    <property type="term" value="C:membrane"/>
    <property type="evidence" value="ECO:0007669"/>
    <property type="project" value="UniProtKB-SubCell"/>
</dbReference>
<evidence type="ECO:0000256" key="8">
    <source>
        <dbReference type="SAM" id="SignalP"/>
    </source>
</evidence>
<dbReference type="PANTHER" id="PTHR22811">
    <property type="entry name" value="TRANSMEMBRANE EMP24 DOMAIN-CONTAINING PROTEIN"/>
    <property type="match status" value="1"/>
</dbReference>
<feature type="chain" id="PRO_5040758016" description="GOLD domain-containing protein" evidence="8">
    <location>
        <begin position="19"/>
        <end position="267"/>
    </location>
</feature>
<keyword evidence="6" id="KW-0472">Membrane</keyword>
<sequence>MNILVVLILITLIIPSQQTFIVDIKAADSFCLTLFPEIRERELSILSEHTPFTPPHIVSLSGNFDYLNDSGNSRDKRPLSAVVIAHHFEDTVHDLDEEIIYQSEVGESEGTFLIDVTDKGKGWKYELCVQNGVAKPRGKWPNEFNDMPTGSDGKDRKVGVSFRVVEQESDDDSVASGEGVGGGGGPKGPPEGYLEALAEARKLVSQMKTMSDSQAYSREREAMHRDISEQTNERVWKWTVAEAVVLVTVGTGQIWYLKTYFDRTKRL</sequence>
<feature type="region of interest" description="Disordered" evidence="7">
    <location>
        <begin position="167"/>
        <end position="191"/>
    </location>
</feature>
<dbReference type="AlphaFoldDB" id="A0A9W7GJX2"/>
<reference evidence="11" key="1">
    <citation type="journal article" date="2023" name="Commun. Biol.">
        <title>Genome analysis of Parmales, the sister group of diatoms, reveals the evolutionary specialization of diatoms from phago-mixotrophs to photoautotrophs.</title>
        <authorList>
            <person name="Ban H."/>
            <person name="Sato S."/>
            <person name="Yoshikawa S."/>
            <person name="Yamada K."/>
            <person name="Nakamura Y."/>
            <person name="Ichinomiya M."/>
            <person name="Sato N."/>
            <person name="Blanc-Mathieu R."/>
            <person name="Endo H."/>
            <person name="Kuwata A."/>
            <person name="Ogata H."/>
        </authorList>
    </citation>
    <scope>NUCLEOTIDE SEQUENCE [LARGE SCALE GENOMIC DNA]</scope>
</reference>
<feature type="domain" description="GOLD" evidence="9">
    <location>
        <begin position="33"/>
        <end position="262"/>
    </location>
</feature>
<evidence type="ECO:0000256" key="1">
    <source>
        <dbReference type="ARBA" id="ARBA00004479"/>
    </source>
</evidence>
<proteinExistence type="inferred from homology"/>
<dbReference type="OrthoDB" id="1929172at2759"/>
<evidence type="ECO:0000313" key="11">
    <source>
        <dbReference type="Proteomes" id="UP001165065"/>
    </source>
</evidence>
<evidence type="ECO:0000256" key="6">
    <source>
        <dbReference type="ARBA" id="ARBA00023136"/>
    </source>
</evidence>
<evidence type="ECO:0000259" key="9">
    <source>
        <dbReference type="SMART" id="SM01190"/>
    </source>
</evidence>
<evidence type="ECO:0000256" key="5">
    <source>
        <dbReference type="ARBA" id="ARBA00022989"/>
    </source>
</evidence>
<dbReference type="Proteomes" id="UP001165065">
    <property type="component" value="Unassembled WGS sequence"/>
</dbReference>
<organism evidence="10 11">
    <name type="scientific">Triparma columacea</name>
    <dbReference type="NCBI Taxonomy" id="722753"/>
    <lineage>
        <taxon>Eukaryota</taxon>
        <taxon>Sar</taxon>
        <taxon>Stramenopiles</taxon>
        <taxon>Ochrophyta</taxon>
        <taxon>Bolidophyceae</taxon>
        <taxon>Parmales</taxon>
        <taxon>Triparmaceae</taxon>
        <taxon>Triparma</taxon>
    </lineage>
</organism>
<evidence type="ECO:0000256" key="2">
    <source>
        <dbReference type="ARBA" id="ARBA00007104"/>
    </source>
</evidence>
<keyword evidence="4 8" id="KW-0732">Signal</keyword>
<feature type="signal peptide" evidence="8">
    <location>
        <begin position="1"/>
        <end position="18"/>
    </location>
</feature>
<comment type="similarity">
    <text evidence="2">Belongs to the EMP24/GP25L family.</text>
</comment>
<name>A0A9W7GJX2_9STRA</name>
<evidence type="ECO:0000256" key="3">
    <source>
        <dbReference type="ARBA" id="ARBA00022692"/>
    </source>
</evidence>
<evidence type="ECO:0000313" key="10">
    <source>
        <dbReference type="EMBL" id="GMI45225.1"/>
    </source>
</evidence>
<dbReference type="InterPro" id="IPR015720">
    <property type="entry name" value="Emp24-like"/>
</dbReference>
<gene>
    <name evidence="10" type="ORF">TrCOL_g3359</name>
</gene>
<evidence type="ECO:0000256" key="4">
    <source>
        <dbReference type="ARBA" id="ARBA00022729"/>
    </source>
</evidence>
<dbReference type="EMBL" id="BRYA01000239">
    <property type="protein sequence ID" value="GMI45225.1"/>
    <property type="molecule type" value="Genomic_DNA"/>
</dbReference>